<dbReference type="EMBL" id="MCFH01000030">
    <property type="protein sequence ID" value="ORX47592.1"/>
    <property type="molecule type" value="Genomic_DNA"/>
</dbReference>
<comment type="caution">
    <text evidence="13">The sequence shown here is derived from an EMBL/GenBank/DDBJ whole genome shotgun (WGS) entry which is preliminary data.</text>
</comment>
<feature type="binding site" evidence="11">
    <location>
        <position position="460"/>
    </location>
    <ligand>
        <name>Zn(2+)</name>
        <dbReference type="ChEBI" id="CHEBI:29105"/>
        <note>catalytic</note>
    </ligand>
</feature>
<evidence type="ECO:0000256" key="1">
    <source>
        <dbReference type="ARBA" id="ARBA00004613"/>
    </source>
</evidence>
<dbReference type="SUPFAM" id="SSF55486">
    <property type="entry name" value="Metalloproteases ('zincins'), catalytic domain"/>
    <property type="match status" value="1"/>
</dbReference>
<comment type="similarity">
    <text evidence="2 12">Belongs to the peptidase M36 family.</text>
</comment>
<dbReference type="InterPro" id="IPR027268">
    <property type="entry name" value="Peptidase_M4/M1_CTD_sf"/>
</dbReference>
<evidence type="ECO:0000256" key="12">
    <source>
        <dbReference type="RuleBase" id="RU364017"/>
    </source>
</evidence>
<organism evidence="13 14">
    <name type="scientific">Piromyces finnis</name>
    <dbReference type="NCBI Taxonomy" id="1754191"/>
    <lineage>
        <taxon>Eukaryota</taxon>
        <taxon>Fungi</taxon>
        <taxon>Fungi incertae sedis</taxon>
        <taxon>Chytridiomycota</taxon>
        <taxon>Chytridiomycota incertae sedis</taxon>
        <taxon>Neocallimastigomycetes</taxon>
        <taxon>Neocallimastigales</taxon>
        <taxon>Neocallimastigaceae</taxon>
        <taxon>Piromyces</taxon>
    </lineage>
</organism>
<evidence type="ECO:0000256" key="4">
    <source>
        <dbReference type="ARBA" id="ARBA00022670"/>
    </source>
</evidence>
<comment type="cofactor">
    <cofactor evidence="11">
        <name>Zn(2+)</name>
        <dbReference type="ChEBI" id="CHEBI:29105"/>
    </cofactor>
    <text evidence="11">Binds 1 zinc ion per subunit.</text>
</comment>
<feature type="binding site" evidence="11">
    <location>
        <position position="456"/>
    </location>
    <ligand>
        <name>Zn(2+)</name>
        <dbReference type="ChEBI" id="CHEBI:29105"/>
        <note>catalytic</note>
    </ligand>
</feature>
<evidence type="ECO:0000256" key="3">
    <source>
        <dbReference type="ARBA" id="ARBA00022525"/>
    </source>
</evidence>
<keyword evidence="5 11" id="KW-0479">Metal-binding</keyword>
<feature type="binding site" evidence="11">
    <location>
        <position position="269"/>
    </location>
    <ligand>
        <name>Zn(2+)</name>
        <dbReference type="ChEBI" id="CHEBI:29105"/>
        <note>catalytic</note>
    </ligand>
</feature>
<evidence type="ECO:0000256" key="8">
    <source>
        <dbReference type="ARBA" id="ARBA00023049"/>
    </source>
</evidence>
<evidence type="ECO:0000313" key="14">
    <source>
        <dbReference type="Proteomes" id="UP000193719"/>
    </source>
</evidence>
<sequence>MLLKKTLILSMLSIVFANEYKKDSFIQNAMKKLNIEDSSLFPETKFDTYEFQNSPELHSRSFEEDYIDGKPVVIEIEKEALEKRNFLNSTEIAKQFMNQNYPNIEYIFTDIIDGEESTIASIHMAQAINGVEVRNSAINVNIDTLTGNIISSGVSIWDNLEIVNSASKVATMDLTEAINIVVEQLDISKEPIDLSSIKIEKSINKHLLVSGIPFTFDNSLLARKVYIASKENKAEQVWELTLDLETDYIIVFISIDNRQIINFQDLTNHATYRVVPINSPNIGSYSRVTYKDPFYKESSPLGWHNNNNKSFTDTRGNNVLVYENSDGNDSISGNKPISGGKNLMFEFTYNDSKKKVEENQNAAAANAFYVCNMLHDIFYKLGFDEANGNFQTTNFSGKGQGNDPVIVRVSDRSGENNAQMSVSIDGVKPILKLFPFYNKNKNIEKDPAFDNQIIIHEYSHGVSNRMIGGPSNSKCLYDTTEAQQLNEGYSDFFADAMQFRENINRNTLVNLFSYVIDGARKYPITSNTKYNNLKYSNLNSDVYLGSEVWSVMLHEVFWNFVEAYKNDPDYLVTNKNLSFKPSNFLVLNFVIQSFKLMPCNPTFIQARDSFILAIDSTNGSKEVRTKMKCLAWVGFAKRGLGYNAKKAFKKGAYTNDFTVPSECTQYKNF</sequence>
<name>A0A1Y1V584_9FUNG</name>
<keyword evidence="7 11" id="KW-0862">Zinc</keyword>
<dbReference type="AlphaFoldDB" id="A0A1Y1V584"/>
<dbReference type="Gene3D" id="1.10.390.10">
    <property type="entry name" value="Neutral Protease Domain 2"/>
    <property type="match status" value="1"/>
</dbReference>
<reference evidence="13 14" key="1">
    <citation type="submission" date="2016-08" db="EMBL/GenBank/DDBJ databases">
        <title>Genomes of anaerobic fungi encode conserved fungal cellulosomes for biomass hydrolysis.</title>
        <authorList>
            <consortium name="DOE Joint Genome Institute"/>
            <person name="Haitjema C.H."/>
            <person name="Gilmore S.P."/>
            <person name="Henske J.K."/>
            <person name="Solomon K.V."/>
            <person name="De Groot R."/>
            <person name="Kuo A."/>
            <person name="Mondo S.J."/>
            <person name="Salamov A.A."/>
            <person name="Labutti K."/>
            <person name="Zhao Z."/>
            <person name="Chiniquy J."/>
            <person name="Barry K."/>
            <person name="Brewer H.M."/>
            <person name="Purvine S.O."/>
            <person name="Wright A.T."/>
            <person name="Boxma B."/>
            <person name="Van Alen T."/>
            <person name="Hackstein J.H."/>
            <person name="Baker S.E."/>
            <person name="Grigoriev I.V."/>
            <person name="O'Malley M.A."/>
        </authorList>
    </citation>
    <scope>NUCLEOTIDE SEQUENCE [LARGE SCALE GENOMIC DNA]</scope>
    <source>
        <strain evidence="14">finn</strain>
    </source>
</reference>
<comment type="subcellular location">
    <subcellularLocation>
        <location evidence="1 12">Secreted</location>
    </subcellularLocation>
</comment>
<dbReference type="PANTHER" id="PTHR33478">
    <property type="entry name" value="EXTRACELLULAR METALLOPROTEINASE MEP"/>
    <property type="match status" value="1"/>
</dbReference>
<dbReference type="PANTHER" id="PTHR33478:SF1">
    <property type="entry name" value="EXTRACELLULAR METALLOPROTEINASE MEP"/>
    <property type="match status" value="1"/>
</dbReference>
<evidence type="ECO:0000256" key="5">
    <source>
        <dbReference type="ARBA" id="ARBA00022723"/>
    </source>
</evidence>
<protein>
    <recommendedName>
        <fullName evidence="12">Extracellular metalloproteinase</fullName>
        <ecNumber evidence="12">3.4.24.-</ecNumber>
    </recommendedName>
    <alternativeName>
        <fullName evidence="12">Fungalysin</fullName>
    </alternativeName>
</protein>
<evidence type="ECO:0000256" key="6">
    <source>
        <dbReference type="ARBA" id="ARBA00022801"/>
    </source>
</evidence>
<dbReference type="Pfam" id="PF02128">
    <property type="entry name" value="Peptidase_M36"/>
    <property type="match status" value="1"/>
</dbReference>
<feature type="signal peptide" evidence="12">
    <location>
        <begin position="1"/>
        <end position="17"/>
    </location>
</feature>
<dbReference type="GO" id="GO:0008270">
    <property type="term" value="F:zinc ion binding"/>
    <property type="evidence" value="ECO:0007669"/>
    <property type="project" value="InterPro"/>
</dbReference>
<evidence type="ECO:0000256" key="9">
    <source>
        <dbReference type="ARBA" id="ARBA00023145"/>
    </source>
</evidence>
<keyword evidence="8 12" id="KW-0482">Metalloprotease</keyword>
<keyword evidence="12" id="KW-0732">Signal</keyword>
<evidence type="ECO:0000256" key="7">
    <source>
        <dbReference type="ARBA" id="ARBA00022833"/>
    </source>
</evidence>
<evidence type="ECO:0000313" key="13">
    <source>
        <dbReference type="EMBL" id="ORX47592.1"/>
    </source>
</evidence>
<proteinExistence type="inferred from homology"/>
<dbReference type="GO" id="GO:0004222">
    <property type="term" value="F:metalloendopeptidase activity"/>
    <property type="evidence" value="ECO:0007669"/>
    <property type="project" value="InterPro"/>
</dbReference>
<dbReference type="EC" id="3.4.24.-" evidence="12"/>
<dbReference type="PRINTS" id="PR00999">
    <property type="entry name" value="FUNGALYSIN"/>
</dbReference>
<dbReference type="InterPro" id="IPR050371">
    <property type="entry name" value="Fungal_virulence_M36"/>
</dbReference>
<evidence type="ECO:0000256" key="10">
    <source>
        <dbReference type="PIRSR" id="PIRSR601842-1"/>
    </source>
</evidence>
<accession>A0A1Y1V584</accession>
<dbReference type="GO" id="GO:0005615">
    <property type="term" value="C:extracellular space"/>
    <property type="evidence" value="ECO:0007669"/>
    <property type="project" value="InterPro"/>
</dbReference>
<dbReference type="GO" id="GO:0006508">
    <property type="term" value="P:proteolysis"/>
    <property type="evidence" value="ECO:0007669"/>
    <property type="project" value="UniProtKB-KW"/>
</dbReference>
<keyword evidence="14" id="KW-1185">Reference proteome</keyword>
<feature type="chain" id="PRO_5011824476" description="Extracellular metalloproteinase" evidence="12">
    <location>
        <begin position="18"/>
        <end position="669"/>
    </location>
</feature>
<dbReference type="OrthoDB" id="3227768at2759"/>
<keyword evidence="6 12" id="KW-0378">Hydrolase</keyword>
<dbReference type="Gene3D" id="3.10.170.10">
    <property type="match status" value="1"/>
</dbReference>
<evidence type="ECO:0000256" key="11">
    <source>
        <dbReference type="PIRSR" id="PIRSR601842-2"/>
    </source>
</evidence>
<keyword evidence="3 12" id="KW-0964">Secreted</keyword>
<feature type="binding site" evidence="11">
    <location>
        <position position="487"/>
    </location>
    <ligand>
        <name>Zn(2+)</name>
        <dbReference type="ChEBI" id="CHEBI:29105"/>
        <note>catalytic</note>
    </ligand>
</feature>
<keyword evidence="4 12" id="KW-0645">Protease</keyword>
<gene>
    <name evidence="13" type="ORF">BCR36DRAFT_584687</name>
</gene>
<dbReference type="Proteomes" id="UP000193719">
    <property type="component" value="Unassembled WGS sequence"/>
</dbReference>
<keyword evidence="9 12" id="KW-0865">Zymogen</keyword>
<feature type="active site" evidence="10">
    <location>
        <position position="457"/>
    </location>
</feature>
<reference evidence="13 14" key="2">
    <citation type="submission" date="2016-08" db="EMBL/GenBank/DDBJ databases">
        <title>Pervasive Adenine N6-methylation of Active Genes in Fungi.</title>
        <authorList>
            <consortium name="DOE Joint Genome Institute"/>
            <person name="Mondo S.J."/>
            <person name="Dannebaum R.O."/>
            <person name="Kuo R.C."/>
            <person name="Labutti K."/>
            <person name="Haridas S."/>
            <person name="Kuo A."/>
            <person name="Salamov A."/>
            <person name="Ahrendt S.R."/>
            <person name="Lipzen A."/>
            <person name="Sullivan W."/>
            <person name="Andreopoulos W.B."/>
            <person name="Clum A."/>
            <person name="Lindquist E."/>
            <person name="Daum C."/>
            <person name="Ramamoorthy G.K."/>
            <person name="Gryganskyi A."/>
            <person name="Culley D."/>
            <person name="Magnuson J.K."/>
            <person name="James T.Y."/>
            <person name="O'Malley M.A."/>
            <person name="Stajich J.E."/>
            <person name="Spatafora J.W."/>
            <person name="Visel A."/>
            <person name="Grigoriev I.V."/>
        </authorList>
    </citation>
    <scope>NUCLEOTIDE SEQUENCE [LARGE SCALE GENOMIC DNA]</scope>
    <source>
        <strain evidence="14">finn</strain>
    </source>
</reference>
<evidence type="ECO:0000256" key="2">
    <source>
        <dbReference type="ARBA" id="ARBA00006006"/>
    </source>
</evidence>
<dbReference type="InterPro" id="IPR001842">
    <property type="entry name" value="Peptidase_M36"/>
</dbReference>